<proteinExistence type="predicted"/>
<feature type="compositionally biased region" description="Pro residues" evidence="1">
    <location>
        <begin position="117"/>
        <end position="127"/>
    </location>
</feature>
<feature type="region of interest" description="Disordered" evidence="1">
    <location>
        <begin position="116"/>
        <end position="137"/>
    </location>
</feature>
<accession>A0A3S5BZF1</accession>
<keyword evidence="3" id="KW-1185">Reference proteome</keyword>
<dbReference type="Proteomes" id="UP000784294">
    <property type="component" value="Unassembled WGS sequence"/>
</dbReference>
<evidence type="ECO:0000256" key="1">
    <source>
        <dbReference type="SAM" id="MobiDB-lite"/>
    </source>
</evidence>
<organism evidence="2 3">
    <name type="scientific">Protopolystoma xenopodis</name>
    <dbReference type="NCBI Taxonomy" id="117903"/>
    <lineage>
        <taxon>Eukaryota</taxon>
        <taxon>Metazoa</taxon>
        <taxon>Spiralia</taxon>
        <taxon>Lophotrochozoa</taxon>
        <taxon>Platyhelminthes</taxon>
        <taxon>Monogenea</taxon>
        <taxon>Polyopisthocotylea</taxon>
        <taxon>Polystomatidea</taxon>
        <taxon>Polystomatidae</taxon>
        <taxon>Protopolystoma</taxon>
    </lineage>
</organism>
<comment type="caution">
    <text evidence="2">The sequence shown here is derived from an EMBL/GenBank/DDBJ whole genome shotgun (WGS) entry which is preliminary data.</text>
</comment>
<sequence length="216" mass="24506">MVIILFVFFLFFTFGFLFFRFHVLLLCSSVVRPGLCQSNTNRQTESQASPRVPAKRAYRFVASSKRALPPLLSHLQIRWLNNAFAGKHHLPQSPAPRSPWLLASTKLMPERLLFVGRPPPPPSPQSPCRPDSKPVGSNWSSFENRPDLVCPGRAGQSVFSPRHVYIAPHSSTNRHTHTRMHGGMWASCSLADVKLRPRVVDKLYFPFDAEIRPRQP</sequence>
<evidence type="ECO:0000313" key="3">
    <source>
        <dbReference type="Proteomes" id="UP000784294"/>
    </source>
</evidence>
<dbReference type="EMBL" id="CAAALY010076893">
    <property type="protein sequence ID" value="VEL25901.1"/>
    <property type="molecule type" value="Genomic_DNA"/>
</dbReference>
<reference evidence="2" key="1">
    <citation type="submission" date="2018-11" db="EMBL/GenBank/DDBJ databases">
        <authorList>
            <consortium name="Pathogen Informatics"/>
        </authorList>
    </citation>
    <scope>NUCLEOTIDE SEQUENCE</scope>
</reference>
<dbReference type="AlphaFoldDB" id="A0A3S5BZF1"/>
<gene>
    <name evidence="2" type="ORF">PXEA_LOCUS19341</name>
</gene>
<name>A0A3S5BZF1_9PLAT</name>
<protein>
    <submittedName>
        <fullName evidence="2">Uncharacterized protein</fullName>
    </submittedName>
</protein>
<evidence type="ECO:0000313" key="2">
    <source>
        <dbReference type="EMBL" id="VEL25901.1"/>
    </source>
</evidence>